<accession>A0A5A9X8Z1</accession>
<name>A0A5A9X8Z1_9BACT</name>
<proteinExistence type="predicted"/>
<comment type="caution">
    <text evidence="1">The sequence shown here is derived from an EMBL/GenBank/DDBJ whole genome shotgun (WGS) entry which is preliminary data.</text>
</comment>
<evidence type="ECO:0000313" key="1">
    <source>
        <dbReference type="EMBL" id="KAA0888101.1"/>
    </source>
</evidence>
<dbReference type="AlphaFoldDB" id="A0A5A9X8Z1"/>
<sequence>MMNDIRLMDIRYQLIEIAETAGYVNSSMLAQLLNSAARELSKRRIYRMRTAAEVLRDVTNVNKHIRFARFIPKKDFPKISAGGEIIKAQDVWVPLFGPDKENGIDIGIDMKGVENGID</sequence>
<dbReference type="RefSeq" id="WP_149309679.1">
    <property type="nucleotide sequence ID" value="NZ_SRSD01000012.1"/>
</dbReference>
<dbReference type="Proteomes" id="UP000324298">
    <property type="component" value="Unassembled WGS sequence"/>
</dbReference>
<reference evidence="1 2" key="1">
    <citation type="submission" date="2019-04" db="EMBL/GenBank/DDBJ databases">
        <title>Geobacter ruber sp. nov., ferric-reducing bacteria isolated from paddy soil.</title>
        <authorList>
            <person name="Xu Z."/>
            <person name="Masuda Y."/>
            <person name="Itoh H."/>
            <person name="Senoo K."/>
        </authorList>
    </citation>
    <scope>NUCLEOTIDE SEQUENCE [LARGE SCALE GENOMIC DNA]</scope>
    <source>
        <strain evidence="1 2">Red88</strain>
    </source>
</reference>
<gene>
    <name evidence="1" type="ORF">ET418_17015</name>
</gene>
<dbReference type="EMBL" id="SRSD01000012">
    <property type="protein sequence ID" value="KAA0888101.1"/>
    <property type="molecule type" value="Genomic_DNA"/>
</dbReference>
<keyword evidence="2" id="KW-1185">Reference proteome</keyword>
<protein>
    <submittedName>
        <fullName evidence="1">Uncharacterized protein</fullName>
    </submittedName>
</protein>
<evidence type="ECO:0000313" key="2">
    <source>
        <dbReference type="Proteomes" id="UP000324298"/>
    </source>
</evidence>
<organism evidence="1 2">
    <name type="scientific">Oryzomonas rubra</name>
    <dbReference type="NCBI Taxonomy" id="2509454"/>
    <lineage>
        <taxon>Bacteria</taxon>
        <taxon>Pseudomonadati</taxon>
        <taxon>Thermodesulfobacteriota</taxon>
        <taxon>Desulfuromonadia</taxon>
        <taxon>Geobacterales</taxon>
        <taxon>Geobacteraceae</taxon>
        <taxon>Oryzomonas</taxon>
    </lineage>
</organism>